<accession>A0AAD8N5W0</accession>
<name>A0AAD8N5W0_9APIA</name>
<proteinExistence type="predicted"/>
<evidence type="ECO:0000313" key="2">
    <source>
        <dbReference type="Proteomes" id="UP001237642"/>
    </source>
</evidence>
<comment type="caution">
    <text evidence="1">The sequence shown here is derived from an EMBL/GenBank/DDBJ whole genome shotgun (WGS) entry which is preliminary data.</text>
</comment>
<dbReference type="AlphaFoldDB" id="A0AAD8N5W0"/>
<keyword evidence="2" id="KW-1185">Reference proteome</keyword>
<protein>
    <submittedName>
        <fullName evidence="1">Uncharacterized protein</fullName>
    </submittedName>
</protein>
<sequence length="125" mass="13690">MAIGKAYIHCPFNGYDNCSIEGKGSSVQPRVLDASILDKVFQCSFCTVKIIPPSCRLAFSGALKATLSMIVSNPSSCDAWVQLLILPACTLRIFTPRDRQERRSGNKNALQQKHILSALTSWGES</sequence>
<evidence type="ECO:0000313" key="1">
    <source>
        <dbReference type="EMBL" id="KAK1397924.1"/>
    </source>
</evidence>
<gene>
    <name evidence="1" type="ORF">POM88_007787</name>
</gene>
<reference evidence="1" key="1">
    <citation type="submission" date="2023-02" db="EMBL/GenBank/DDBJ databases">
        <title>Genome of toxic invasive species Heracleum sosnowskyi carries increased number of genes despite the absence of recent whole-genome duplications.</title>
        <authorList>
            <person name="Schelkunov M."/>
            <person name="Shtratnikova V."/>
            <person name="Makarenko M."/>
            <person name="Klepikova A."/>
            <person name="Omelchenko D."/>
            <person name="Novikova G."/>
            <person name="Obukhova E."/>
            <person name="Bogdanov V."/>
            <person name="Penin A."/>
            <person name="Logacheva M."/>
        </authorList>
    </citation>
    <scope>NUCLEOTIDE SEQUENCE</scope>
    <source>
        <strain evidence="1">Hsosn_3</strain>
        <tissue evidence="1">Leaf</tissue>
    </source>
</reference>
<organism evidence="1 2">
    <name type="scientific">Heracleum sosnowskyi</name>
    <dbReference type="NCBI Taxonomy" id="360622"/>
    <lineage>
        <taxon>Eukaryota</taxon>
        <taxon>Viridiplantae</taxon>
        <taxon>Streptophyta</taxon>
        <taxon>Embryophyta</taxon>
        <taxon>Tracheophyta</taxon>
        <taxon>Spermatophyta</taxon>
        <taxon>Magnoliopsida</taxon>
        <taxon>eudicotyledons</taxon>
        <taxon>Gunneridae</taxon>
        <taxon>Pentapetalae</taxon>
        <taxon>asterids</taxon>
        <taxon>campanulids</taxon>
        <taxon>Apiales</taxon>
        <taxon>Apiaceae</taxon>
        <taxon>Apioideae</taxon>
        <taxon>apioid superclade</taxon>
        <taxon>Tordylieae</taxon>
        <taxon>Tordyliinae</taxon>
        <taxon>Heracleum</taxon>
    </lineage>
</organism>
<dbReference type="EMBL" id="JAUIZM010000002">
    <property type="protein sequence ID" value="KAK1397924.1"/>
    <property type="molecule type" value="Genomic_DNA"/>
</dbReference>
<reference evidence="1" key="2">
    <citation type="submission" date="2023-05" db="EMBL/GenBank/DDBJ databases">
        <authorList>
            <person name="Schelkunov M.I."/>
        </authorList>
    </citation>
    <scope>NUCLEOTIDE SEQUENCE</scope>
    <source>
        <strain evidence="1">Hsosn_3</strain>
        <tissue evidence="1">Leaf</tissue>
    </source>
</reference>
<dbReference type="Proteomes" id="UP001237642">
    <property type="component" value="Unassembled WGS sequence"/>
</dbReference>